<keyword evidence="5" id="KW-0804">Transcription</keyword>
<evidence type="ECO:0000256" key="5">
    <source>
        <dbReference type="ARBA" id="ARBA00023163"/>
    </source>
</evidence>
<keyword evidence="3" id="KW-0805">Transcription regulation</keyword>
<dbReference type="InterPro" id="IPR036388">
    <property type="entry name" value="WH-like_DNA-bd_sf"/>
</dbReference>
<evidence type="ECO:0000259" key="6">
    <source>
        <dbReference type="PROSITE" id="PS50995"/>
    </source>
</evidence>
<dbReference type="PROSITE" id="PS50995">
    <property type="entry name" value="HTH_MARR_2"/>
    <property type="match status" value="1"/>
</dbReference>
<evidence type="ECO:0000256" key="3">
    <source>
        <dbReference type="ARBA" id="ARBA00023015"/>
    </source>
</evidence>
<dbReference type="Gene3D" id="1.10.10.10">
    <property type="entry name" value="Winged helix-like DNA-binding domain superfamily/Winged helix DNA-binding domain"/>
    <property type="match status" value="1"/>
</dbReference>
<comment type="caution">
    <text evidence="7">The sequence shown here is derived from an EMBL/GenBank/DDBJ whole genome shotgun (WGS) entry which is preliminary data.</text>
</comment>
<dbReference type="SMART" id="SM00347">
    <property type="entry name" value="HTH_MARR"/>
    <property type="match status" value="1"/>
</dbReference>
<organism evidence="7 8">
    <name type="scientific">Actinoplanes couchii</name>
    <dbReference type="NCBI Taxonomy" id="403638"/>
    <lineage>
        <taxon>Bacteria</taxon>
        <taxon>Bacillati</taxon>
        <taxon>Actinomycetota</taxon>
        <taxon>Actinomycetes</taxon>
        <taxon>Micromonosporales</taxon>
        <taxon>Micromonosporaceae</taxon>
        <taxon>Actinoplanes</taxon>
    </lineage>
</organism>
<accession>A0ABQ3XM59</accession>
<comment type="subcellular location">
    <subcellularLocation>
        <location evidence="1">Cytoplasm</location>
    </subcellularLocation>
</comment>
<protein>
    <submittedName>
        <fullName evidence="7">Transcriptional regulator</fullName>
    </submittedName>
</protein>
<dbReference type="SUPFAM" id="SSF46785">
    <property type="entry name" value="Winged helix' DNA-binding domain"/>
    <property type="match status" value="1"/>
</dbReference>
<sequence length="169" mass="18891">MVTHGTNQLCTIKLRATVLVMRESTALDQMICFQLYAASRAMTALYRPHLEPHGLTYPQYLVLRVLWHDGPTTIRDLGRTLKLDSGTLSPLLKRLETQGHITRVRATHDERTVWIHPTDTGHALQTAIGDLTQELVCATGLTVDELTQLHTLLHRARGTGNTTPPEEPV</sequence>
<proteinExistence type="predicted"/>
<dbReference type="InterPro" id="IPR039422">
    <property type="entry name" value="MarR/SlyA-like"/>
</dbReference>
<evidence type="ECO:0000313" key="7">
    <source>
        <dbReference type="EMBL" id="GID59490.1"/>
    </source>
</evidence>
<evidence type="ECO:0000256" key="1">
    <source>
        <dbReference type="ARBA" id="ARBA00004496"/>
    </source>
</evidence>
<keyword evidence="2" id="KW-0963">Cytoplasm</keyword>
<dbReference type="PANTHER" id="PTHR33164:SF5">
    <property type="entry name" value="ORGANIC HYDROPEROXIDE RESISTANCE TRANSCRIPTIONAL REGULATOR"/>
    <property type="match status" value="1"/>
</dbReference>
<gene>
    <name evidence="7" type="ORF">Aco03nite_078940</name>
</gene>
<name>A0ABQ3XM59_9ACTN</name>
<dbReference type="InterPro" id="IPR055166">
    <property type="entry name" value="Transc_reg_Sar_Rot_HTH"/>
</dbReference>
<dbReference type="InterPro" id="IPR036390">
    <property type="entry name" value="WH_DNA-bd_sf"/>
</dbReference>
<feature type="domain" description="HTH marR-type" evidence="6">
    <location>
        <begin position="28"/>
        <end position="158"/>
    </location>
</feature>
<dbReference type="InterPro" id="IPR000835">
    <property type="entry name" value="HTH_MarR-typ"/>
</dbReference>
<keyword evidence="8" id="KW-1185">Reference proteome</keyword>
<dbReference type="Proteomes" id="UP000612282">
    <property type="component" value="Unassembled WGS sequence"/>
</dbReference>
<dbReference type="EMBL" id="BOMG01000097">
    <property type="protein sequence ID" value="GID59490.1"/>
    <property type="molecule type" value="Genomic_DNA"/>
</dbReference>
<evidence type="ECO:0000256" key="4">
    <source>
        <dbReference type="ARBA" id="ARBA00023125"/>
    </source>
</evidence>
<dbReference type="PANTHER" id="PTHR33164">
    <property type="entry name" value="TRANSCRIPTIONAL REGULATOR, MARR FAMILY"/>
    <property type="match status" value="1"/>
</dbReference>
<reference evidence="7 8" key="1">
    <citation type="submission" date="2021-01" db="EMBL/GenBank/DDBJ databases">
        <title>Whole genome shotgun sequence of Actinoplanes couchii NBRC 106145.</title>
        <authorList>
            <person name="Komaki H."/>
            <person name="Tamura T."/>
        </authorList>
    </citation>
    <scope>NUCLEOTIDE SEQUENCE [LARGE SCALE GENOMIC DNA]</scope>
    <source>
        <strain evidence="7 8">NBRC 106145</strain>
    </source>
</reference>
<evidence type="ECO:0000313" key="8">
    <source>
        <dbReference type="Proteomes" id="UP000612282"/>
    </source>
</evidence>
<dbReference type="Pfam" id="PF22381">
    <property type="entry name" value="Staph_reg_Sar_Rot"/>
    <property type="match status" value="1"/>
</dbReference>
<keyword evidence="4" id="KW-0238">DNA-binding</keyword>
<evidence type="ECO:0000256" key="2">
    <source>
        <dbReference type="ARBA" id="ARBA00022490"/>
    </source>
</evidence>